<comment type="caution">
    <text evidence="1">The sequence shown here is derived from an EMBL/GenBank/DDBJ whole genome shotgun (WGS) entry which is preliminary data.</text>
</comment>
<proteinExistence type="predicted"/>
<reference evidence="1 2" key="1">
    <citation type="submission" date="2018-04" db="EMBL/GenBank/DDBJ databases">
        <title>Genomic Encyclopedia of Archaeal and Bacterial Type Strains, Phase II (KMG-II): from individual species to whole genera.</title>
        <authorList>
            <person name="Goeker M."/>
        </authorList>
    </citation>
    <scope>NUCLEOTIDE SEQUENCE [LARGE SCALE GENOMIC DNA]</scope>
    <source>
        <strain evidence="1 2">DSM 22902</strain>
    </source>
</reference>
<sequence length="484" mass="57207">MAGIRITLKETGQQSIARLWVHTPPESKKKEEPDYLIHFRRPEDYYGEFGFDWMRDDYSTICNNYEELKKEYYDCEKNEKVELLKDKEYFVPWFSMLPKQKDVKLALKLENIKRKLSRKDIIKIPTTESISFEPNEIKLKNIQKKEKEGKEFLVTVTCSKSLTKDICIPVLNKDNKEVGKLNVAKNDVEYHLPVTIINIEGNGIESRPISASEMEKIFNEKSFQQAFIKTSVKTDTLNKSIEELLSIGAISFLDESDNEDFKKAYNRTERIVANENTLEILEKIYAKPNKGVNLFILNVERIQFIKYIPNKPKTYGGYDIYEELEVNKNGNKTKVYKYICKYKTELDSNYKGKYFMLEGGRGGQSNVIPTKKNCCILYQGYDKRMTTVHEIGHLLGLSEIYKLLINEEIYNSNKQKTDPTEEEKDYIKDYEVMKKYKYFTFKHGSTDNFMDDYIRYNQVEIPKKSFYRWQWGVMQYEINNYIEK</sequence>
<accession>A0A2T5XUT5</accession>
<dbReference type="EMBL" id="QBKG01000005">
    <property type="protein sequence ID" value="PTX07055.1"/>
    <property type="molecule type" value="Genomic_DNA"/>
</dbReference>
<gene>
    <name evidence="1" type="ORF">C8P65_10558</name>
</gene>
<protein>
    <submittedName>
        <fullName evidence="1">Uncharacterized protein</fullName>
    </submittedName>
</protein>
<dbReference type="InterPro" id="IPR024079">
    <property type="entry name" value="MetalloPept_cat_dom_sf"/>
</dbReference>
<dbReference type="GeneID" id="84580588"/>
<dbReference type="GO" id="GO:0008237">
    <property type="term" value="F:metallopeptidase activity"/>
    <property type="evidence" value="ECO:0007669"/>
    <property type="project" value="InterPro"/>
</dbReference>
<dbReference type="Gene3D" id="3.40.390.10">
    <property type="entry name" value="Collagenase (Catalytic Domain)"/>
    <property type="match status" value="1"/>
</dbReference>
<dbReference type="AlphaFoldDB" id="A0A2T5XUT5"/>
<dbReference type="RefSeq" id="WP_107782035.1">
    <property type="nucleotide sequence ID" value="NZ_QBKG01000005.1"/>
</dbReference>
<evidence type="ECO:0000313" key="2">
    <source>
        <dbReference type="Proteomes" id="UP000243985"/>
    </source>
</evidence>
<evidence type="ECO:0000313" key="1">
    <source>
        <dbReference type="EMBL" id="PTX07055.1"/>
    </source>
</evidence>
<dbReference type="Proteomes" id="UP000243985">
    <property type="component" value="Unassembled WGS sequence"/>
</dbReference>
<organism evidence="1 2">
    <name type="scientific">Capnocytophaga leadbetteri</name>
    <dbReference type="NCBI Taxonomy" id="327575"/>
    <lineage>
        <taxon>Bacteria</taxon>
        <taxon>Pseudomonadati</taxon>
        <taxon>Bacteroidota</taxon>
        <taxon>Flavobacteriia</taxon>
        <taxon>Flavobacteriales</taxon>
        <taxon>Flavobacteriaceae</taxon>
        <taxon>Capnocytophaga</taxon>
    </lineage>
</organism>
<name>A0A2T5XUT5_9FLAO</name>
<dbReference type="SUPFAM" id="SSF55486">
    <property type="entry name" value="Metalloproteases ('zincins'), catalytic domain"/>
    <property type="match status" value="1"/>
</dbReference>